<feature type="transmembrane region" description="Helical" evidence="1">
    <location>
        <begin position="119"/>
        <end position="143"/>
    </location>
</feature>
<keyword evidence="4" id="KW-1185">Reference proteome</keyword>
<feature type="transmembrane region" description="Helical" evidence="1">
    <location>
        <begin position="79"/>
        <end position="99"/>
    </location>
</feature>
<dbReference type="InterPro" id="IPR036890">
    <property type="entry name" value="HATPase_C_sf"/>
</dbReference>
<keyword evidence="1" id="KW-0472">Membrane</keyword>
<protein>
    <submittedName>
        <fullName evidence="3">Histidine kinase</fullName>
    </submittedName>
</protein>
<accession>A0ABZ0WBD4</accession>
<keyword evidence="3" id="KW-0808">Transferase</keyword>
<dbReference type="PANTHER" id="PTHR34220">
    <property type="entry name" value="SENSOR HISTIDINE KINASE YPDA"/>
    <property type="match status" value="1"/>
</dbReference>
<name>A0ABZ0WBD4_9BACT</name>
<keyword evidence="1" id="KW-0812">Transmembrane</keyword>
<feature type="transmembrane region" description="Helical" evidence="1">
    <location>
        <begin position="7"/>
        <end position="26"/>
    </location>
</feature>
<evidence type="ECO:0000313" key="3">
    <source>
        <dbReference type="EMBL" id="WQD39450.1"/>
    </source>
</evidence>
<dbReference type="InterPro" id="IPR010559">
    <property type="entry name" value="Sig_transdc_His_kin_internal"/>
</dbReference>
<dbReference type="SUPFAM" id="SSF55874">
    <property type="entry name" value="ATPase domain of HSP90 chaperone/DNA topoisomerase II/histidine kinase"/>
    <property type="match status" value="1"/>
</dbReference>
<dbReference type="PANTHER" id="PTHR34220:SF9">
    <property type="entry name" value="SIGNAL TRANSDUCTION HISTIDINE KINASE INTERNAL REGION DOMAIN-CONTAINING PROTEIN"/>
    <property type="match status" value="1"/>
</dbReference>
<keyword evidence="1" id="KW-1133">Transmembrane helix</keyword>
<keyword evidence="3" id="KW-0418">Kinase</keyword>
<feature type="transmembrane region" description="Helical" evidence="1">
    <location>
        <begin position="46"/>
        <end position="67"/>
    </location>
</feature>
<dbReference type="GO" id="GO:0016301">
    <property type="term" value="F:kinase activity"/>
    <property type="evidence" value="ECO:0007669"/>
    <property type="project" value="UniProtKB-KW"/>
</dbReference>
<evidence type="ECO:0000313" key="4">
    <source>
        <dbReference type="Proteomes" id="UP001325680"/>
    </source>
</evidence>
<organism evidence="3 4">
    <name type="scientific">Niabella yanshanensis</name>
    <dbReference type="NCBI Taxonomy" id="577386"/>
    <lineage>
        <taxon>Bacteria</taxon>
        <taxon>Pseudomonadati</taxon>
        <taxon>Bacteroidota</taxon>
        <taxon>Chitinophagia</taxon>
        <taxon>Chitinophagales</taxon>
        <taxon>Chitinophagaceae</taxon>
        <taxon>Niabella</taxon>
    </lineage>
</organism>
<gene>
    <name evidence="3" type="ORF">U0035_04730</name>
</gene>
<evidence type="ECO:0000259" key="2">
    <source>
        <dbReference type="Pfam" id="PF06580"/>
    </source>
</evidence>
<dbReference type="EMBL" id="CP139960">
    <property type="protein sequence ID" value="WQD39450.1"/>
    <property type="molecule type" value="Genomic_DNA"/>
</dbReference>
<evidence type="ECO:0000256" key="1">
    <source>
        <dbReference type="SAM" id="Phobius"/>
    </source>
</evidence>
<sequence length="355" mass="40464">MIIGKKHYWLLQLFGWGCFFLWHIFGAWSFDKMSVPEERLLTIQRAAGFSILGLLMTHGLRIVLLKLKVLSKKASTQIWIFLALTLLTSCVAGIVEMIVYKSLGLLSKGEILITNKSLILIFLNNSLAWFSYFIIWSAVYFIYHYVSAAQREQIDNLKLKSHIKELELKTIKTHINPHFIFNALNGIRAMVDENPQRARTAITELSNILRSSINIDKSETVPLTEELNIIKDYLALEQMRFEDRLIIQYDIEDKTTNQPVPPMMLQMLVENAIKHGISHEINGGLVKLSASVVDNLLDLRVENTGQLKERQEGGGFGIMSIQERLKLMYGNNALFEIRQSSSNTVTAILKLPVTL</sequence>
<proteinExistence type="predicted"/>
<reference evidence="3 4" key="1">
    <citation type="submission" date="2023-12" db="EMBL/GenBank/DDBJ databases">
        <title>Genome sequencing and assembly of bacterial species from a model synthetic community.</title>
        <authorList>
            <person name="Hogle S.L."/>
        </authorList>
    </citation>
    <scope>NUCLEOTIDE SEQUENCE [LARGE SCALE GENOMIC DNA]</scope>
    <source>
        <strain evidence="3 4">HAMBI_3031</strain>
    </source>
</reference>
<feature type="domain" description="Signal transduction histidine kinase internal region" evidence="2">
    <location>
        <begin position="167"/>
        <end position="245"/>
    </location>
</feature>
<dbReference type="InterPro" id="IPR050640">
    <property type="entry name" value="Bact_2-comp_sensor_kinase"/>
</dbReference>
<dbReference type="Gene3D" id="3.30.565.10">
    <property type="entry name" value="Histidine kinase-like ATPase, C-terminal domain"/>
    <property type="match status" value="1"/>
</dbReference>
<dbReference type="Proteomes" id="UP001325680">
    <property type="component" value="Chromosome"/>
</dbReference>
<dbReference type="Pfam" id="PF06580">
    <property type="entry name" value="His_kinase"/>
    <property type="match status" value="1"/>
</dbReference>
<dbReference type="RefSeq" id="WP_114788894.1">
    <property type="nucleotide sequence ID" value="NZ_CP139960.1"/>
</dbReference>